<dbReference type="GO" id="GO:0005886">
    <property type="term" value="C:plasma membrane"/>
    <property type="evidence" value="ECO:0007669"/>
    <property type="project" value="UniProtKB-SubCell"/>
</dbReference>
<dbReference type="SFLD" id="SFLDS00003">
    <property type="entry name" value="Haloacid_Dehalogenase"/>
    <property type="match status" value="1"/>
</dbReference>
<dbReference type="Gene3D" id="3.40.50.1000">
    <property type="entry name" value="HAD superfamily/HAD-like"/>
    <property type="match status" value="1"/>
</dbReference>
<dbReference type="SMART" id="SM00831">
    <property type="entry name" value="Cation_ATPase_N"/>
    <property type="match status" value="1"/>
</dbReference>
<keyword evidence="3" id="KW-1003">Cell membrane</keyword>
<dbReference type="InterPro" id="IPR004014">
    <property type="entry name" value="ATPase_P-typ_cation-transptr_N"/>
</dbReference>
<dbReference type="InterPro" id="IPR023214">
    <property type="entry name" value="HAD_sf"/>
</dbReference>
<evidence type="ECO:0000256" key="12">
    <source>
        <dbReference type="SAM" id="Phobius"/>
    </source>
</evidence>
<dbReference type="SFLD" id="SFLDG00002">
    <property type="entry name" value="C1.7:_P-type_atpase_like"/>
    <property type="match status" value="1"/>
</dbReference>
<evidence type="ECO:0000256" key="7">
    <source>
        <dbReference type="ARBA" id="ARBA00022840"/>
    </source>
</evidence>
<keyword evidence="10 12" id="KW-1133">Transmembrane helix</keyword>
<dbReference type="PROSITE" id="PS00154">
    <property type="entry name" value="ATPASE_E1_E2"/>
    <property type="match status" value="1"/>
</dbReference>
<dbReference type="SFLD" id="SFLDF00027">
    <property type="entry name" value="p-type_atpase"/>
    <property type="match status" value="1"/>
</dbReference>
<keyword evidence="5 12" id="KW-0812">Transmembrane</keyword>
<dbReference type="InterPro" id="IPR036412">
    <property type="entry name" value="HAD-like_sf"/>
</dbReference>
<evidence type="ECO:0000313" key="15">
    <source>
        <dbReference type="Proteomes" id="UP000094626"/>
    </source>
</evidence>
<dbReference type="AlphaFoldDB" id="A0A1D8AEJ0"/>
<keyword evidence="14" id="KW-0614">Plasmid</keyword>
<keyword evidence="11 12" id="KW-0472">Membrane</keyword>
<dbReference type="SUPFAM" id="SSF81660">
    <property type="entry name" value="Metal cation-transporting ATPase, ATP-binding domain N"/>
    <property type="match status" value="1"/>
</dbReference>
<dbReference type="Gene3D" id="2.70.150.10">
    <property type="entry name" value="Calcium-transporting ATPase, cytoplasmic transduction domain A"/>
    <property type="match status" value="1"/>
</dbReference>
<dbReference type="FunFam" id="2.70.150.10:FF:000160">
    <property type="entry name" value="Sarcoplasmic/endoplasmic reticulum calcium ATPase 1"/>
    <property type="match status" value="1"/>
</dbReference>
<feature type="domain" description="Cation-transporting P-type ATPase N-terminal" evidence="13">
    <location>
        <begin position="8"/>
        <end position="81"/>
    </location>
</feature>
<dbReference type="Pfam" id="PF00689">
    <property type="entry name" value="Cation_ATPase_C"/>
    <property type="match status" value="1"/>
</dbReference>
<dbReference type="InterPro" id="IPR008250">
    <property type="entry name" value="ATPase_P-typ_transduc_dom_A_sf"/>
</dbReference>
<comment type="subcellular location">
    <subcellularLocation>
        <location evidence="1">Cell membrane</location>
        <topology evidence="1">Multi-pass membrane protein</topology>
    </subcellularLocation>
</comment>
<geneLocation type="plasmid" evidence="14 15">
    <name>pSA2</name>
</geneLocation>
<feature type="transmembrane region" description="Helical" evidence="12">
    <location>
        <begin position="821"/>
        <end position="845"/>
    </location>
</feature>
<feature type="transmembrane region" description="Helical" evidence="12">
    <location>
        <begin position="61"/>
        <end position="79"/>
    </location>
</feature>
<feature type="transmembrane region" description="Helical" evidence="12">
    <location>
        <begin position="276"/>
        <end position="301"/>
    </location>
</feature>
<dbReference type="InterPro" id="IPR018303">
    <property type="entry name" value="ATPase_P-typ_P_site"/>
</dbReference>
<dbReference type="SUPFAM" id="SSF81665">
    <property type="entry name" value="Calcium ATPase, transmembrane domain M"/>
    <property type="match status" value="1"/>
</dbReference>
<feature type="transmembrane region" description="Helical" evidence="12">
    <location>
        <begin position="85"/>
        <end position="101"/>
    </location>
</feature>
<dbReference type="Gene3D" id="1.20.1110.10">
    <property type="entry name" value="Calcium-transporting ATPase, transmembrane domain"/>
    <property type="match status" value="1"/>
</dbReference>
<dbReference type="EMBL" id="CP017077">
    <property type="protein sequence ID" value="AOR80532.1"/>
    <property type="molecule type" value="Genomic_DNA"/>
</dbReference>
<dbReference type="GO" id="GO:1902600">
    <property type="term" value="P:proton transmembrane transport"/>
    <property type="evidence" value="ECO:0007669"/>
    <property type="project" value="TreeGrafter"/>
</dbReference>
<reference evidence="15" key="1">
    <citation type="journal article" date="2017" name="J. Biotechnol.">
        <title>Complete genome sequence of Novosphingobium resinovorum SA1, a versatile xenobiotic-degrading bacterium capable of utilizing sulfanilic acid.</title>
        <authorList>
            <person name="Hegedus B."/>
            <person name="Kos P.B."/>
            <person name="Balint B."/>
            <person name="Maroti G."/>
            <person name="Gan H.M."/>
            <person name="Perei K."/>
            <person name="Rakhely G."/>
        </authorList>
    </citation>
    <scope>NUCLEOTIDE SEQUENCE [LARGE SCALE GENOMIC DNA]</scope>
    <source>
        <strain evidence="15">SA1</strain>
    </source>
</reference>
<feature type="transmembrane region" description="Helical" evidence="12">
    <location>
        <begin position="756"/>
        <end position="779"/>
    </location>
</feature>
<dbReference type="OrthoDB" id="391538at2"/>
<dbReference type="GO" id="GO:0030007">
    <property type="term" value="P:intracellular potassium ion homeostasis"/>
    <property type="evidence" value="ECO:0007669"/>
    <property type="project" value="TreeGrafter"/>
</dbReference>
<dbReference type="GO" id="GO:0036376">
    <property type="term" value="P:sodium ion export across plasma membrane"/>
    <property type="evidence" value="ECO:0007669"/>
    <property type="project" value="TreeGrafter"/>
</dbReference>
<dbReference type="InterPro" id="IPR050510">
    <property type="entry name" value="Cation_transp_ATPase_P-type"/>
</dbReference>
<keyword evidence="7" id="KW-0067">ATP-binding</keyword>
<keyword evidence="9" id="KW-1278">Translocase</keyword>
<dbReference type="PRINTS" id="PR00121">
    <property type="entry name" value="NAKATPASE"/>
</dbReference>
<evidence type="ECO:0000256" key="1">
    <source>
        <dbReference type="ARBA" id="ARBA00004651"/>
    </source>
</evidence>
<dbReference type="GO" id="GO:0006883">
    <property type="term" value="P:intracellular sodium ion homeostasis"/>
    <property type="evidence" value="ECO:0007669"/>
    <property type="project" value="TreeGrafter"/>
</dbReference>
<evidence type="ECO:0000259" key="13">
    <source>
        <dbReference type="SMART" id="SM00831"/>
    </source>
</evidence>
<proteinExistence type="inferred from homology"/>
<dbReference type="Pfam" id="PF00122">
    <property type="entry name" value="E1-E2_ATPase"/>
    <property type="match status" value="1"/>
</dbReference>
<evidence type="ECO:0000256" key="6">
    <source>
        <dbReference type="ARBA" id="ARBA00022741"/>
    </source>
</evidence>
<dbReference type="Gene3D" id="3.40.1110.10">
    <property type="entry name" value="Calcium-transporting ATPase, cytoplasmic domain N"/>
    <property type="match status" value="1"/>
</dbReference>
<evidence type="ECO:0000256" key="2">
    <source>
        <dbReference type="ARBA" id="ARBA00005675"/>
    </source>
</evidence>
<feature type="transmembrane region" description="Helical" evidence="12">
    <location>
        <begin position="249"/>
        <end position="270"/>
    </location>
</feature>
<dbReference type="PRINTS" id="PR00119">
    <property type="entry name" value="CATATPASE"/>
</dbReference>
<keyword evidence="6" id="KW-0547">Nucleotide-binding</keyword>
<sequence length="898" mass="95068">MKAADKTIWHELPAETVLLGLNTGPAGLDEMEARNRLRLHGANALPVEAAVHPLRRFLAQFDSALIYALLAASVAAALLGHHVDAIVIVAVVLINAVVGFVQEGRAQGALAAIRDMIAPHALVLRNGIRRRCPVSELVPGDIVSLKAGDRVPADVRLLRVHGLRIDEAALTGESVPAEKGQAPVAASAQVADRSNMAFSGTLVSAGRASGVVVATGPHSQIGRIGSLLQSVKVARPPLLSQIDRFARRFTALVAMGALALFAFAIALRGYEWGDALLAVVALAVGIIPEGLPAVISITLAIGVQRMARRNAVIRRLPAVETLGAVSVICSDKTGTLTRNEMTVRRILIDRDEILVGGSGYAPEGGFTSEGGQDDAAAIARAIPIIACGLLCNDATLAQETGRWWVNGDPMEGALVALAAKAGLDCDHARSEWKRIDEIPFDASYRFMATLNVGPGGEPTIFIKGAPEEVMAIAGIEPAAWAFGIAAAARDGERLLGFARKRLTTPTTRLVFDDLASDVEFLGLMGFVDPPRPEAAAAIAQCRRAGIAVKMITGDHAATALAIARQLGIADEPHVTTGSALERLSDAALSDAVLEIDVFARTNPEHKLRIVRALQYHGLIVAMTGDGVNDAPSLKQADVGTAMGDKGTEAAKEAAGMVLLDDNFASIVAAVREGRTVHDNIRKVIAWTLPTNGGEALAVVLAILAGFTLPMTPTQILWINLICAVTLGLALALEPSEPGVMDRAPRHRDAPLISSFLLWRTLLVSLLLAGLGLGMFFQAIGTGRDLDTARTIFVNTLVVGQVFYLFNVRYLHMRSMTWHGALGTPAVLGAIGVVAGAQLLFTYAPFMHAAFASRPMSLIDWVMVLAAGLLLFLVLEAEKLLLRQRELYIDAKAEPQPDP</sequence>
<keyword evidence="15" id="KW-1185">Reference proteome</keyword>
<evidence type="ECO:0000256" key="4">
    <source>
        <dbReference type="ARBA" id="ARBA00022553"/>
    </source>
</evidence>
<evidence type="ECO:0000313" key="14">
    <source>
        <dbReference type="EMBL" id="AOR80532.1"/>
    </source>
</evidence>
<dbReference type="Pfam" id="PF00690">
    <property type="entry name" value="Cation_ATPase_N"/>
    <property type="match status" value="1"/>
</dbReference>
<organism evidence="14 15">
    <name type="scientific">Novosphingobium resinovorum</name>
    <dbReference type="NCBI Taxonomy" id="158500"/>
    <lineage>
        <taxon>Bacteria</taxon>
        <taxon>Pseudomonadati</taxon>
        <taxon>Pseudomonadota</taxon>
        <taxon>Alphaproteobacteria</taxon>
        <taxon>Sphingomonadales</taxon>
        <taxon>Sphingomonadaceae</taxon>
        <taxon>Novosphingobium</taxon>
    </lineage>
</organism>
<dbReference type="SUPFAM" id="SSF56784">
    <property type="entry name" value="HAD-like"/>
    <property type="match status" value="1"/>
</dbReference>
<feature type="transmembrane region" description="Helical" evidence="12">
    <location>
        <begin position="857"/>
        <end position="874"/>
    </location>
</feature>
<dbReference type="KEGG" id="nre:BES08_27155"/>
<protein>
    <submittedName>
        <fullName evidence="14">Carbonate dehydratase</fullName>
    </submittedName>
</protein>
<evidence type="ECO:0000256" key="9">
    <source>
        <dbReference type="ARBA" id="ARBA00022967"/>
    </source>
</evidence>
<dbReference type="Pfam" id="PF00702">
    <property type="entry name" value="Hydrolase"/>
    <property type="match status" value="1"/>
</dbReference>
<evidence type="ECO:0000256" key="10">
    <source>
        <dbReference type="ARBA" id="ARBA00022989"/>
    </source>
</evidence>
<feature type="transmembrane region" description="Helical" evidence="12">
    <location>
        <begin position="714"/>
        <end position="735"/>
    </location>
</feature>
<comment type="similarity">
    <text evidence="2">Belongs to the cation transport ATPase (P-type) (TC 3.A.3) family. Type IIA subfamily.</text>
</comment>
<evidence type="ECO:0000256" key="8">
    <source>
        <dbReference type="ARBA" id="ARBA00022842"/>
    </source>
</evidence>
<dbReference type="InterPro" id="IPR023298">
    <property type="entry name" value="ATPase_P-typ_TM_dom_sf"/>
</dbReference>
<dbReference type="Proteomes" id="UP000094626">
    <property type="component" value="Plasmid pSA2"/>
</dbReference>
<dbReference type="InterPro" id="IPR001757">
    <property type="entry name" value="P_typ_ATPase"/>
</dbReference>
<keyword evidence="4" id="KW-0597">Phosphoprotein</keyword>
<dbReference type="InterPro" id="IPR059000">
    <property type="entry name" value="ATPase_P-type_domA"/>
</dbReference>
<name>A0A1D8AEJ0_9SPHN</name>
<keyword evidence="8" id="KW-0460">Magnesium</keyword>
<dbReference type="GO" id="GO:0005524">
    <property type="term" value="F:ATP binding"/>
    <property type="evidence" value="ECO:0007669"/>
    <property type="project" value="UniProtKB-KW"/>
</dbReference>
<dbReference type="FunFam" id="3.40.50.1000:FF:000001">
    <property type="entry name" value="Phospholipid-transporting ATPase IC"/>
    <property type="match status" value="1"/>
</dbReference>
<dbReference type="RefSeq" id="WP_069709919.1">
    <property type="nucleotide sequence ID" value="NZ_CP017077.1"/>
</dbReference>
<dbReference type="GO" id="GO:0016887">
    <property type="term" value="F:ATP hydrolysis activity"/>
    <property type="evidence" value="ECO:0007669"/>
    <property type="project" value="InterPro"/>
</dbReference>
<feature type="transmembrane region" description="Helical" evidence="12">
    <location>
        <begin position="791"/>
        <end position="809"/>
    </location>
</feature>
<dbReference type="PANTHER" id="PTHR43294:SF21">
    <property type="entry name" value="CATION TRANSPORTING ATPASE"/>
    <property type="match status" value="1"/>
</dbReference>
<dbReference type="GO" id="GO:1990573">
    <property type="term" value="P:potassium ion import across plasma membrane"/>
    <property type="evidence" value="ECO:0007669"/>
    <property type="project" value="TreeGrafter"/>
</dbReference>
<gene>
    <name evidence="14" type="ORF">BES08_27155</name>
</gene>
<dbReference type="NCBIfam" id="TIGR01494">
    <property type="entry name" value="ATPase_P-type"/>
    <property type="match status" value="3"/>
</dbReference>
<evidence type="ECO:0000256" key="3">
    <source>
        <dbReference type="ARBA" id="ARBA00022475"/>
    </source>
</evidence>
<dbReference type="InterPro" id="IPR044492">
    <property type="entry name" value="P_typ_ATPase_HD_dom"/>
</dbReference>
<evidence type="ECO:0000256" key="11">
    <source>
        <dbReference type="ARBA" id="ARBA00023136"/>
    </source>
</evidence>
<dbReference type="PANTHER" id="PTHR43294">
    <property type="entry name" value="SODIUM/POTASSIUM-TRANSPORTING ATPASE SUBUNIT ALPHA"/>
    <property type="match status" value="1"/>
</dbReference>
<dbReference type="InterPro" id="IPR023299">
    <property type="entry name" value="ATPase_P-typ_cyto_dom_N"/>
</dbReference>
<evidence type="ECO:0000256" key="5">
    <source>
        <dbReference type="ARBA" id="ARBA00022692"/>
    </source>
</evidence>
<dbReference type="SUPFAM" id="SSF81653">
    <property type="entry name" value="Calcium ATPase, transduction domain A"/>
    <property type="match status" value="1"/>
</dbReference>
<feature type="transmembrane region" description="Helical" evidence="12">
    <location>
        <begin position="683"/>
        <end position="708"/>
    </location>
</feature>
<dbReference type="InterPro" id="IPR006068">
    <property type="entry name" value="ATPase_P-typ_cation-transptr_C"/>
</dbReference>
<accession>A0A1D8AEJ0</accession>
<dbReference type="GO" id="GO:0005391">
    <property type="term" value="F:P-type sodium:potassium-exchanging transporter activity"/>
    <property type="evidence" value="ECO:0007669"/>
    <property type="project" value="TreeGrafter"/>
</dbReference>